<keyword evidence="1" id="KW-0732">Signal</keyword>
<gene>
    <name evidence="2" type="ORF">SAMN04488027_10317</name>
</gene>
<name>A0A1G7V2S8_9FLAO</name>
<feature type="chain" id="PRO_5011637902" description="GTA TIM-barrel-like domain-containing protein" evidence="1">
    <location>
        <begin position="25"/>
        <end position="341"/>
    </location>
</feature>
<dbReference type="InterPro" id="IPR055151">
    <property type="entry name" value="GH113"/>
</dbReference>
<dbReference type="EMBL" id="FNCW01000003">
    <property type="protein sequence ID" value="SDG53669.1"/>
    <property type="molecule type" value="Genomic_DNA"/>
</dbReference>
<dbReference type="Pfam" id="PF22612">
    <property type="entry name" value="GH113"/>
    <property type="match status" value="1"/>
</dbReference>
<evidence type="ECO:0000313" key="2">
    <source>
        <dbReference type="EMBL" id="SDG53669.1"/>
    </source>
</evidence>
<evidence type="ECO:0000313" key="3">
    <source>
        <dbReference type="Proteomes" id="UP000199296"/>
    </source>
</evidence>
<reference evidence="2 3" key="1">
    <citation type="submission" date="2016-10" db="EMBL/GenBank/DDBJ databases">
        <authorList>
            <person name="de Groot N.N."/>
        </authorList>
    </citation>
    <scope>NUCLEOTIDE SEQUENCE [LARGE SCALE GENOMIC DNA]</scope>
    <source>
        <strain evidence="2 3">DSM 19803</strain>
    </source>
</reference>
<dbReference type="AlphaFoldDB" id="A0A1G7V2S8"/>
<keyword evidence="3" id="KW-1185">Reference proteome</keyword>
<accession>A0A1G7V2S8</accession>
<dbReference type="Gene3D" id="3.20.20.80">
    <property type="entry name" value="Glycosidases"/>
    <property type="match status" value="1"/>
</dbReference>
<dbReference type="SUPFAM" id="SSF51445">
    <property type="entry name" value="(Trans)glycosidases"/>
    <property type="match status" value="1"/>
</dbReference>
<evidence type="ECO:0000256" key="1">
    <source>
        <dbReference type="SAM" id="SignalP"/>
    </source>
</evidence>
<organism evidence="2 3">
    <name type="scientific">Psychroflexus sediminis</name>
    <dbReference type="NCBI Taxonomy" id="470826"/>
    <lineage>
        <taxon>Bacteria</taxon>
        <taxon>Pseudomonadati</taxon>
        <taxon>Bacteroidota</taxon>
        <taxon>Flavobacteriia</taxon>
        <taxon>Flavobacteriales</taxon>
        <taxon>Flavobacteriaceae</taxon>
        <taxon>Psychroflexus</taxon>
    </lineage>
</organism>
<feature type="signal peptide" evidence="1">
    <location>
        <begin position="1"/>
        <end position="24"/>
    </location>
</feature>
<dbReference type="STRING" id="470826.SAMN04488027_10317"/>
<dbReference type="RefSeq" id="WP_245686399.1">
    <property type="nucleotide sequence ID" value="NZ_FNCW01000003.1"/>
</dbReference>
<protein>
    <recommendedName>
        <fullName evidence="4">GTA TIM-barrel-like domain-containing protein</fullName>
    </recommendedName>
</protein>
<dbReference type="InterPro" id="IPR017853">
    <property type="entry name" value="GH"/>
</dbReference>
<sequence length="341" mass="39619">MKKLRFYLCLVFLLLNLMFAFAQARVSEKINGISMVAARHSIDDVHARHLKTLGSNYVAVMPYAFMPDANEPELIFDTDNQWFGETLQGISEDVKTLKSQGLKLMIKPHVWVGNAAFTGDVFMISEGDWSQFEQNYKTYILAFAKLAEQNKVSLFCIGTELQEFVSRRPEFWCELIDEIRSIYSGKLTYAENWDTYTGVRFWDSLDFIGIDAYFPISEAKTPSLDQVNLAWKGLTKKLKSFSNSYNTKILFTEYGYRSIDFAGKQPWDSSRYANPSNERAQLHLLKGLHQSLWDKDWFAGGFLWKWFPNYDKNSKRHQNRFTVQSKASELYLKSFFGRPVE</sequence>
<dbReference type="Proteomes" id="UP000199296">
    <property type="component" value="Unassembled WGS sequence"/>
</dbReference>
<proteinExistence type="predicted"/>
<dbReference type="CDD" id="cd19608">
    <property type="entry name" value="GH113_mannanase-like"/>
    <property type="match status" value="1"/>
</dbReference>
<evidence type="ECO:0008006" key="4">
    <source>
        <dbReference type="Google" id="ProtNLM"/>
    </source>
</evidence>